<dbReference type="SUPFAM" id="SSF52172">
    <property type="entry name" value="CheY-like"/>
    <property type="match status" value="1"/>
</dbReference>
<dbReference type="Pfam" id="PF00072">
    <property type="entry name" value="Response_reg"/>
    <property type="match status" value="1"/>
</dbReference>
<proteinExistence type="predicted"/>
<keyword evidence="1 2" id="KW-0597">Phosphoprotein</keyword>
<feature type="domain" description="Response regulatory" evidence="3">
    <location>
        <begin position="8"/>
        <end position="125"/>
    </location>
</feature>
<dbReference type="PANTHER" id="PTHR44591:SF3">
    <property type="entry name" value="RESPONSE REGULATORY DOMAIN-CONTAINING PROTEIN"/>
    <property type="match status" value="1"/>
</dbReference>
<dbReference type="PANTHER" id="PTHR44591">
    <property type="entry name" value="STRESS RESPONSE REGULATOR PROTEIN 1"/>
    <property type="match status" value="1"/>
</dbReference>
<dbReference type="RefSeq" id="WP_025062416.1">
    <property type="nucleotide sequence ID" value="NZ_RAQK01000002.1"/>
</dbReference>
<dbReference type="AlphaFoldDB" id="A0A420DH50"/>
<evidence type="ECO:0000313" key="4">
    <source>
        <dbReference type="EMBL" id="RKE93537.1"/>
    </source>
</evidence>
<dbReference type="PROSITE" id="PS50110">
    <property type="entry name" value="RESPONSE_REGULATORY"/>
    <property type="match status" value="1"/>
</dbReference>
<dbReference type="OrthoDB" id="9800897at2"/>
<sequence length="128" mass="14009">MGIKQSLQVMVVDDMSVSRALITNALEEIGILNYRVENDGQSALAKLVAQPCHLVISDYNMPNLDGLGLLKGLREHRITQRIGFILITGNATGDVVSIGQKYGMNNLLRKPFSSTQMKDAIQRVVGVL</sequence>
<reference evidence="4 5" key="1">
    <citation type="submission" date="2018-09" db="EMBL/GenBank/DDBJ databases">
        <title>Genomic Encyclopedia of Archaeal and Bacterial Type Strains, Phase II (KMG-II): from individual species to whole genera.</title>
        <authorList>
            <person name="Goeker M."/>
        </authorList>
    </citation>
    <scope>NUCLEOTIDE SEQUENCE [LARGE SCALE GENOMIC DNA]</scope>
    <source>
        <strain evidence="4 5">DSM 11458</strain>
    </source>
</reference>
<evidence type="ECO:0000313" key="5">
    <source>
        <dbReference type="Proteomes" id="UP000284407"/>
    </source>
</evidence>
<name>A0A420DH50_9RHOB</name>
<dbReference type="InterPro" id="IPR050595">
    <property type="entry name" value="Bact_response_regulator"/>
</dbReference>
<evidence type="ECO:0000256" key="1">
    <source>
        <dbReference type="ARBA" id="ARBA00022553"/>
    </source>
</evidence>
<dbReference type="InterPro" id="IPR001789">
    <property type="entry name" value="Sig_transdc_resp-reg_receiver"/>
</dbReference>
<dbReference type="InterPro" id="IPR011006">
    <property type="entry name" value="CheY-like_superfamily"/>
</dbReference>
<feature type="modified residue" description="4-aspartylphosphate" evidence="2">
    <location>
        <position position="58"/>
    </location>
</feature>
<gene>
    <name evidence="4" type="ORF">C8N30_2600</name>
</gene>
<accession>A0A420DH50</accession>
<dbReference type="Proteomes" id="UP000284407">
    <property type="component" value="Unassembled WGS sequence"/>
</dbReference>
<protein>
    <submittedName>
        <fullName evidence="4">Two-component system chemotaxis response regulator CheY</fullName>
    </submittedName>
</protein>
<evidence type="ECO:0000259" key="3">
    <source>
        <dbReference type="PROSITE" id="PS50110"/>
    </source>
</evidence>
<evidence type="ECO:0000256" key="2">
    <source>
        <dbReference type="PROSITE-ProRule" id="PRU00169"/>
    </source>
</evidence>
<comment type="caution">
    <text evidence="4">The sequence shown here is derived from an EMBL/GenBank/DDBJ whole genome shotgun (WGS) entry which is preliminary data.</text>
</comment>
<organism evidence="4 5">
    <name type="scientific">Sulfitobacter guttiformis</name>
    <dbReference type="NCBI Taxonomy" id="74349"/>
    <lineage>
        <taxon>Bacteria</taxon>
        <taxon>Pseudomonadati</taxon>
        <taxon>Pseudomonadota</taxon>
        <taxon>Alphaproteobacteria</taxon>
        <taxon>Rhodobacterales</taxon>
        <taxon>Roseobacteraceae</taxon>
        <taxon>Sulfitobacter</taxon>
    </lineage>
</organism>
<keyword evidence="5" id="KW-1185">Reference proteome</keyword>
<dbReference type="EMBL" id="RAQK01000002">
    <property type="protein sequence ID" value="RKE93537.1"/>
    <property type="molecule type" value="Genomic_DNA"/>
</dbReference>
<dbReference type="Gene3D" id="3.40.50.2300">
    <property type="match status" value="1"/>
</dbReference>
<dbReference type="SMART" id="SM00448">
    <property type="entry name" value="REC"/>
    <property type="match status" value="1"/>
</dbReference>
<dbReference type="STRING" id="1443111.Z949_1928"/>
<dbReference type="GO" id="GO:0000160">
    <property type="term" value="P:phosphorelay signal transduction system"/>
    <property type="evidence" value="ECO:0007669"/>
    <property type="project" value="InterPro"/>
</dbReference>